<dbReference type="AlphaFoldDB" id="A0A9P9YPR9"/>
<comment type="caution">
    <text evidence="7">The sequence shown here is derived from an EMBL/GenBank/DDBJ whole genome shotgun (WGS) entry which is preliminary data.</text>
</comment>
<protein>
    <recommendedName>
        <fullName evidence="6">Amino acid transporter transmembrane domain-containing protein</fullName>
    </recommendedName>
</protein>
<feature type="transmembrane region" description="Helical" evidence="5">
    <location>
        <begin position="109"/>
        <end position="132"/>
    </location>
</feature>
<evidence type="ECO:0000256" key="5">
    <source>
        <dbReference type="SAM" id="Phobius"/>
    </source>
</evidence>
<feature type="transmembrane region" description="Helical" evidence="5">
    <location>
        <begin position="361"/>
        <end position="388"/>
    </location>
</feature>
<feature type="transmembrane region" description="Helical" evidence="5">
    <location>
        <begin position="338"/>
        <end position="355"/>
    </location>
</feature>
<keyword evidence="4 5" id="KW-0472">Membrane</keyword>
<comment type="subcellular location">
    <subcellularLocation>
        <location evidence="1">Membrane</location>
        <topology evidence="1">Multi-pass membrane protein</topology>
    </subcellularLocation>
</comment>
<feature type="transmembrane region" description="Helical" evidence="5">
    <location>
        <begin position="400"/>
        <end position="423"/>
    </location>
</feature>
<dbReference type="Proteomes" id="UP001059596">
    <property type="component" value="Unassembled WGS sequence"/>
</dbReference>
<dbReference type="GO" id="GO:0015179">
    <property type="term" value="F:L-amino acid transmembrane transporter activity"/>
    <property type="evidence" value="ECO:0007669"/>
    <property type="project" value="TreeGrafter"/>
</dbReference>
<evidence type="ECO:0000259" key="6">
    <source>
        <dbReference type="Pfam" id="PF01490"/>
    </source>
</evidence>
<organism evidence="7 8">
    <name type="scientific">Drosophila gunungcola</name>
    <name type="common">fruit fly</name>
    <dbReference type="NCBI Taxonomy" id="103775"/>
    <lineage>
        <taxon>Eukaryota</taxon>
        <taxon>Metazoa</taxon>
        <taxon>Ecdysozoa</taxon>
        <taxon>Arthropoda</taxon>
        <taxon>Hexapoda</taxon>
        <taxon>Insecta</taxon>
        <taxon>Pterygota</taxon>
        <taxon>Neoptera</taxon>
        <taxon>Endopterygota</taxon>
        <taxon>Diptera</taxon>
        <taxon>Brachycera</taxon>
        <taxon>Muscomorpha</taxon>
        <taxon>Ephydroidea</taxon>
        <taxon>Drosophilidae</taxon>
        <taxon>Drosophila</taxon>
        <taxon>Sophophora</taxon>
    </lineage>
</organism>
<feature type="transmembrane region" description="Helical" evidence="5">
    <location>
        <begin position="295"/>
        <end position="318"/>
    </location>
</feature>
<dbReference type="PANTHER" id="PTHR22950:SF340">
    <property type="entry name" value="AMINO ACID TRANSPORTER TRANSMEMBRANE DOMAIN-CONTAINING PROTEIN-RELATED"/>
    <property type="match status" value="1"/>
</dbReference>
<keyword evidence="2 5" id="KW-0812">Transmembrane</keyword>
<feature type="transmembrane region" description="Helical" evidence="5">
    <location>
        <begin position="21"/>
        <end position="43"/>
    </location>
</feature>
<dbReference type="InterPro" id="IPR013057">
    <property type="entry name" value="AA_transpt_TM"/>
</dbReference>
<dbReference type="EMBL" id="JAMKOV010000004">
    <property type="protein sequence ID" value="KAI8040856.1"/>
    <property type="molecule type" value="Genomic_DNA"/>
</dbReference>
<keyword evidence="3 5" id="KW-1133">Transmembrane helix</keyword>
<evidence type="ECO:0000313" key="7">
    <source>
        <dbReference type="EMBL" id="KAI8040856.1"/>
    </source>
</evidence>
<evidence type="ECO:0000256" key="3">
    <source>
        <dbReference type="ARBA" id="ARBA00022989"/>
    </source>
</evidence>
<dbReference type="PANTHER" id="PTHR22950">
    <property type="entry name" value="AMINO ACID TRANSPORTER"/>
    <property type="match status" value="1"/>
</dbReference>
<gene>
    <name evidence="7" type="ORF">M5D96_006799</name>
</gene>
<sequence>MADSAYDPYQNRNVEKPISNFGAFISLIKCVIGTGVLALPLAFRYSGTILGIVLLTLTAFLLIHGIQLIVRCMVECSRRMQIGYATYPEAMVYSFANGPKCFRYISKAAGYLADIVLCSSHYGICVVYLVFVSSNIKSVVDQTVDLEAVVDIRIYIAVIGLLSIPFFCIIYLKYLVPLNFVANLLLYIGFAMIFHYIFQDLPPFSDRSFVGDPLKLSIFFGIVLFSISSVGVMLAVESKMARPQKFIGWFGVLNLASFVVVISYITFGIFGYWHYGEEVQASLTLDLPTEPMAHAVRILISIDVFLTIPLSGYVVIDIIMTHFWNKSGNLKRALLKEIILRISFVLVATLNAIAFPDLGPLLAMVGAITISLLNLVFPAILEICLYYPEEFNYGRFKWKLVKDIIMIIIGFLILIQGTVFSIIDMVEFYGS</sequence>
<name>A0A9P9YPR9_9MUSC</name>
<feature type="transmembrane region" description="Helical" evidence="5">
    <location>
        <begin position="218"/>
        <end position="236"/>
    </location>
</feature>
<keyword evidence="8" id="KW-1185">Reference proteome</keyword>
<feature type="transmembrane region" description="Helical" evidence="5">
    <location>
        <begin position="179"/>
        <end position="198"/>
    </location>
</feature>
<feature type="transmembrane region" description="Helical" evidence="5">
    <location>
        <begin position="248"/>
        <end position="275"/>
    </location>
</feature>
<reference evidence="7" key="1">
    <citation type="journal article" date="2023" name="Genome Biol. Evol.">
        <title>Long-read-based Genome Assembly of Drosophila gunungcola Reveals Fewer Chemosensory Genes in Flower-breeding Species.</title>
        <authorList>
            <person name="Negi A."/>
            <person name="Liao B.Y."/>
            <person name="Yeh S.D."/>
        </authorList>
    </citation>
    <scope>NUCLEOTIDE SEQUENCE</scope>
    <source>
        <strain evidence="7">Sukarami</strain>
    </source>
</reference>
<feature type="domain" description="Amino acid transporter transmembrane" evidence="6">
    <location>
        <begin position="17"/>
        <end position="423"/>
    </location>
</feature>
<accession>A0A9P9YPR9</accession>
<evidence type="ECO:0000256" key="1">
    <source>
        <dbReference type="ARBA" id="ARBA00004141"/>
    </source>
</evidence>
<evidence type="ECO:0000256" key="2">
    <source>
        <dbReference type="ARBA" id="ARBA00022692"/>
    </source>
</evidence>
<feature type="transmembrane region" description="Helical" evidence="5">
    <location>
        <begin position="49"/>
        <end position="70"/>
    </location>
</feature>
<evidence type="ECO:0000256" key="4">
    <source>
        <dbReference type="ARBA" id="ARBA00023136"/>
    </source>
</evidence>
<feature type="transmembrane region" description="Helical" evidence="5">
    <location>
        <begin position="152"/>
        <end position="172"/>
    </location>
</feature>
<evidence type="ECO:0000313" key="8">
    <source>
        <dbReference type="Proteomes" id="UP001059596"/>
    </source>
</evidence>
<dbReference type="GO" id="GO:0005774">
    <property type="term" value="C:vacuolar membrane"/>
    <property type="evidence" value="ECO:0007669"/>
    <property type="project" value="TreeGrafter"/>
</dbReference>
<proteinExistence type="predicted"/>
<dbReference type="Pfam" id="PF01490">
    <property type="entry name" value="Aa_trans"/>
    <property type="match status" value="1"/>
</dbReference>
<dbReference type="OrthoDB" id="1684102at2759"/>